<comment type="caution">
    <text evidence="7">The sequence shown here is derived from an EMBL/GenBank/DDBJ whole genome shotgun (WGS) entry which is preliminary data.</text>
</comment>
<evidence type="ECO:0000313" key="7">
    <source>
        <dbReference type="EMBL" id="GAL04750.1"/>
    </source>
</evidence>
<keyword evidence="2" id="KW-0547">Nucleotide-binding</keyword>
<dbReference type="Gene3D" id="3.30.200.20">
    <property type="entry name" value="Phosphorylase Kinase, domain 1"/>
    <property type="match status" value="1"/>
</dbReference>
<dbReference type="InterPro" id="IPR011009">
    <property type="entry name" value="Kinase-like_dom_sf"/>
</dbReference>
<dbReference type="Gene3D" id="1.10.510.10">
    <property type="entry name" value="Transferase(Phosphotransferase) domain 1"/>
    <property type="match status" value="1"/>
</dbReference>
<proteinExistence type="predicted"/>
<dbReference type="STRING" id="754436.JCM19237_4116"/>
<evidence type="ECO:0000256" key="4">
    <source>
        <dbReference type="ARBA" id="ARBA00022840"/>
    </source>
</evidence>
<dbReference type="Pfam" id="PF13672">
    <property type="entry name" value="PP2C_2"/>
    <property type="match status" value="1"/>
</dbReference>
<sequence length="564" mass="62507">MVACVADGISGSAYAQTASQIAVTQFIEDYYAAPATWAVRPAVSKILHALNQWLYHQSQQCDFAYDASVTTFTGMVLMSNTAHIMHVGDSRVYLYRAACSETSSDQDQLRCLTHEHRRRQVGGQSVLIRGLGMDTHLEVDYQQLQVQAGDVLMFTTDGVHDVFTVKDDPIVCEGLRSVATAPSDVTALEALSWRIVQQALIAGEGADGEATAAAGKGRDNATCLLVKVEALPELGQAEMVNTLLQRVIPPVLQTGQRLDHFTITEVLHSGSRSHVYQAISDHDDVTYVLKVPSLHFAEDYLYLQGFIREGWVGEQLSHPAIMRIYPYSRTSRFLYHVCQKVEGITLRQWMQANPTPSLVEVQLLAEAIFKAVRVLQRQGIVHRDLKPENIMVTAENQVVIIDLGTVLADSFSDHAGVLRETAPVGDKKYLAPECWVGQRATVQSDLFSVAVMLYEMLSGHFPYASSPAHAGRVMPKSSQDYRALVHYRDDLPVWVDVVLAKACHPRIACRYDSLSECMDDFSHPSADVIAQAAAHPTRQPFSLTFWKLSTLALFVMVLIQSFRG</sequence>
<accession>A0A090QNK2</accession>
<keyword evidence="4" id="KW-0067">ATP-binding</keyword>
<dbReference type="SUPFAM" id="SSF56112">
    <property type="entry name" value="Protein kinase-like (PK-like)"/>
    <property type="match status" value="1"/>
</dbReference>
<dbReference type="PROSITE" id="PS50011">
    <property type="entry name" value="PROTEIN_KINASE_DOM"/>
    <property type="match status" value="1"/>
</dbReference>
<dbReference type="InterPro" id="IPR000719">
    <property type="entry name" value="Prot_kinase_dom"/>
</dbReference>
<protein>
    <submittedName>
        <fullName evidence="7">Serine/threonine protein kinase</fullName>
    </submittedName>
</protein>
<dbReference type="CDD" id="cd14014">
    <property type="entry name" value="STKc_PknB_like"/>
    <property type="match status" value="1"/>
</dbReference>
<reference evidence="7 8" key="1">
    <citation type="journal article" date="2014" name="Genome Announc.">
        <title>Draft Genome Sequences of Two Vibrionaceae Species, Vibrio ponticus C121 and Photobacterium aphoticum C119, Isolated as Coral Reef Microbiota.</title>
        <authorList>
            <person name="Al-saari N."/>
            <person name="Meirelles P.M."/>
            <person name="Mino S."/>
            <person name="Suda W."/>
            <person name="Oshima K."/>
            <person name="Hattori M."/>
            <person name="Ohkuma M."/>
            <person name="Thompson F.L."/>
            <person name="Gomez-Gil B."/>
            <person name="Sawabe T."/>
            <person name="Sawabe T."/>
        </authorList>
    </citation>
    <scope>NUCLEOTIDE SEQUENCE [LARGE SCALE GENOMIC DNA]</scope>
    <source>
        <strain evidence="7 8">JCM 19237</strain>
    </source>
</reference>
<dbReference type="AlphaFoldDB" id="A0A090QNK2"/>
<evidence type="ECO:0000259" key="5">
    <source>
        <dbReference type="PROSITE" id="PS50011"/>
    </source>
</evidence>
<dbReference type="PROSITE" id="PS51746">
    <property type="entry name" value="PPM_2"/>
    <property type="match status" value="1"/>
</dbReference>
<dbReference type="eggNOG" id="COG0631">
    <property type="taxonomic scope" value="Bacteria"/>
</dbReference>
<dbReference type="GO" id="GO:0005524">
    <property type="term" value="F:ATP binding"/>
    <property type="evidence" value="ECO:0007669"/>
    <property type="project" value="UniProtKB-KW"/>
</dbReference>
<keyword evidence="7" id="KW-0723">Serine/threonine-protein kinase</keyword>
<keyword evidence="1" id="KW-0808">Transferase</keyword>
<dbReference type="GO" id="GO:0004674">
    <property type="term" value="F:protein serine/threonine kinase activity"/>
    <property type="evidence" value="ECO:0007669"/>
    <property type="project" value="UniProtKB-KW"/>
</dbReference>
<dbReference type="InterPro" id="IPR036457">
    <property type="entry name" value="PPM-type-like_dom_sf"/>
</dbReference>
<evidence type="ECO:0000256" key="3">
    <source>
        <dbReference type="ARBA" id="ARBA00022777"/>
    </source>
</evidence>
<feature type="domain" description="Protein kinase" evidence="5">
    <location>
        <begin position="261"/>
        <end position="554"/>
    </location>
</feature>
<evidence type="ECO:0000313" key="8">
    <source>
        <dbReference type="Proteomes" id="UP000029227"/>
    </source>
</evidence>
<gene>
    <name evidence="7" type="ORF">JCM19237_4116</name>
</gene>
<dbReference type="PANTHER" id="PTHR43289">
    <property type="entry name" value="MITOGEN-ACTIVATED PROTEIN KINASE KINASE KINASE 20-RELATED"/>
    <property type="match status" value="1"/>
</dbReference>
<evidence type="ECO:0000259" key="6">
    <source>
        <dbReference type="PROSITE" id="PS51746"/>
    </source>
</evidence>
<dbReference type="InterPro" id="IPR008271">
    <property type="entry name" value="Ser/Thr_kinase_AS"/>
</dbReference>
<dbReference type="Proteomes" id="UP000029227">
    <property type="component" value="Unassembled WGS sequence"/>
</dbReference>
<dbReference type="SMART" id="SM00331">
    <property type="entry name" value="PP2C_SIG"/>
    <property type="match status" value="1"/>
</dbReference>
<organism evidence="7 8">
    <name type="scientific">Photobacterium aphoticum</name>
    <dbReference type="NCBI Taxonomy" id="754436"/>
    <lineage>
        <taxon>Bacteria</taxon>
        <taxon>Pseudomonadati</taxon>
        <taxon>Pseudomonadota</taxon>
        <taxon>Gammaproteobacteria</taxon>
        <taxon>Vibrionales</taxon>
        <taxon>Vibrionaceae</taxon>
        <taxon>Photobacterium</taxon>
    </lineage>
</organism>
<dbReference type="InterPro" id="IPR001932">
    <property type="entry name" value="PPM-type_phosphatase-like_dom"/>
</dbReference>
<name>A0A090QNK2_9GAMM</name>
<dbReference type="SMART" id="SM00220">
    <property type="entry name" value="S_TKc"/>
    <property type="match status" value="1"/>
</dbReference>
<dbReference type="SMART" id="SM00332">
    <property type="entry name" value="PP2Cc"/>
    <property type="match status" value="1"/>
</dbReference>
<dbReference type="SUPFAM" id="SSF81606">
    <property type="entry name" value="PP2C-like"/>
    <property type="match status" value="1"/>
</dbReference>
<dbReference type="Pfam" id="PF00069">
    <property type="entry name" value="Pkinase"/>
    <property type="match status" value="1"/>
</dbReference>
<dbReference type="EMBL" id="BBMN01000005">
    <property type="protein sequence ID" value="GAL04750.1"/>
    <property type="molecule type" value="Genomic_DNA"/>
</dbReference>
<dbReference type="PANTHER" id="PTHR43289:SF6">
    <property type="entry name" value="SERINE_THREONINE-PROTEIN KINASE NEKL-3"/>
    <property type="match status" value="1"/>
</dbReference>
<dbReference type="Gene3D" id="3.60.40.10">
    <property type="entry name" value="PPM-type phosphatase domain"/>
    <property type="match status" value="1"/>
</dbReference>
<keyword evidence="3 7" id="KW-0418">Kinase</keyword>
<dbReference type="PROSITE" id="PS00108">
    <property type="entry name" value="PROTEIN_KINASE_ST"/>
    <property type="match status" value="1"/>
</dbReference>
<evidence type="ECO:0000256" key="1">
    <source>
        <dbReference type="ARBA" id="ARBA00022679"/>
    </source>
</evidence>
<evidence type="ECO:0000256" key="2">
    <source>
        <dbReference type="ARBA" id="ARBA00022741"/>
    </source>
</evidence>
<feature type="domain" description="PPM-type phosphatase" evidence="6">
    <location>
        <begin position="1"/>
        <end position="228"/>
    </location>
</feature>
<dbReference type="eggNOG" id="COG0515">
    <property type="taxonomic scope" value="Bacteria"/>
</dbReference>